<proteinExistence type="predicted"/>
<reference evidence="2" key="1">
    <citation type="journal article" date="2019" name="Int. J. Syst. Evol. Microbiol.">
        <title>The Global Catalogue of Microorganisms (GCM) 10K type strain sequencing project: providing services to taxonomists for standard genome sequencing and annotation.</title>
        <authorList>
            <consortium name="The Broad Institute Genomics Platform"/>
            <consortium name="The Broad Institute Genome Sequencing Center for Infectious Disease"/>
            <person name="Wu L."/>
            <person name="Ma J."/>
        </authorList>
    </citation>
    <scope>NUCLEOTIDE SEQUENCE [LARGE SCALE GENOMIC DNA]</scope>
    <source>
        <strain evidence="2">NBRC 106396</strain>
    </source>
</reference>
<sequence length="153" mass="18098">MTQITFLASSKPFTIPDEIDAFNRKTVFEKEEDAVYLSIHSVDEYWREKISGLFSMPYIYEAFGIESDLFLVYMEKYMELGDVLEIYQVPNQHDLERCIQSMKEHPEPVEINAARHTYQTVNGQHSLNPKKWIDELRHRNYLTPRGLTTVVKY</sequence>
<dbReference type="Proteomes" id="UP001596549">
    <property type="component" value="Unassembled WGS sequence"/>
</dbReference>
<name>A0ABW2NQ48_9BACL</name>
<dbReference type="RefSeq" id="WP_379750171.1">
    <property type="nucleotide sequence ID" value="NZ_JBHTCP010000044.1"/>
</dbReference>
<keyword evidence="2" id="KW-1185">Reference proteome</keyword>
<protein>
    <submittedName>
        <fullName evidence="1">Uncharacterized protein</fullName>
    </submittedName>
</protein>
<evidence type="ECO:0000313" key="2">
    <source>
        <dbReference type="Proteomes" id="UP001596549"/>
    </source>
</evidence>
<accession>A0ABW2NQ48</accession>
<organism evidence="1 2">
    <name type="scientific">Fictibacillus iocasae</name>
    <dbReference type="NCBI Taxonomy" id="2715437"/>
    <lineage>
        <taxon>Bacteria</taxon>
        <taxon>Bacillati</taxon>
        <taxon>Bacillota</taxon>
        <taxon>Bacilli</taxon>
        <taxon>Bacillales</taxon>
        <taxon>Fictibacillaceae</taxon>
        <taxon>Fictibacillus</taxon>
    </lineage>
</organism>
<dbReference type="EMBL" id="JBHTCP010000044">
    <property type="protein sequence ID" value="MFC7372591.1"/>
    <property type="molecule type" value="Genomic_DNA"/>
</dbReference>
<evidence type="ECO:0000313" key="1">
    <source>
        <dbReference type="EMBL" id="MFC7372591.1"/>
    </source>
</evidence>
<gene>
    <name evidence="1" type="ORF">ACFQPF_13015</name>
</gene>
<comment type="caution">
    <text evidence="1">The sequence shown here is derived from an EMBL/GenBank/DDBJ whole genome shotgun (WGS) entry which is preliminary data.</text>
</comment>